<feature type="region of interest" description="Disordered" evidence="1">
    <location>
        <begin position="103"/>
        <end position="152"/>
    </location>
</feature>
<dbReference type="Proteomes" id="UP000558488">
    <property type="component" value="Unassembled WGS sequence"/>
</dbReference>
<organism evidence="2 3">
    <name type="scientific">Pipistrellus kuhlii</name>
    <name type="common">Kuhl's pipistrelle</name>
    <dbReference type="NCBI Taxonomy" id="59472"/>
    <lineage>
        <taxon>Eukaryota</taxon>
        <taxon>Metazoa</taxon>
        <taxon>Chordata</taxon>
        <taxon>Craniata</taxon>
        <taxon>Vertebrata</taxon>
        <taxon>Euteleostomi</taxon>
        <taxon>Mammalia</taxon>
        <taxon>Eutheria</taxon>
        <taxon>Laurasiatheria</taxon>
        <taxon>Chiroptera</taxon>
        <taxon>Yangochiroptera</taxon>
        <taxon>Vespertilionidae</taxon>
        <taxon>Pipistrellus</taxon>
    </lineage>
</organism>
<evidence type="ECO:0000313" key="3">
    <source>
        <dbReference type="Proteomes" id="UP000558488"/>
    </source>
</evidence>
<comment type="caution">
    <text evidence="2">The sequence shown here is derived from an EMBL/GenBank/DDBJ whole genome shotgun (WGS) entry which is preliminary data.</text>
</comment>
<dbReference type="EMBL" id="JACAGB010000194">
    <property type="protein sequence ID" value="KAF6266835.1"/>
    <property type="molecule type" value="Genomic_DNA"/>
</dbReference>
<gene>
    <name evidence="2" type="ORF">mPipKuh1_008794</name>
</gene>
<keyword evidence="3" id="KW-1185">Reference proteome</keyword>
<evidence type="ECO:0000256" key="1">
    <source>
        <dbReference type="SAM" id="MobiDB-lite"/>
    </source>
</evidence>
<name>A0A7J7QSX4_PIPKU</name>
<sequence length="190" mass="20315">MLVHTPWSGVLERGPSAPAGRPLQTLIRLRGSLSLRALEKAPGLLLGREEGCREPPAEGDVGGGALSPLCLSRNYVNLPAKLFAGVGRGLVFHSCDNVGTSRPPGWENGRHHRDLSPQSRQEGGCGCREGGGWGRPGPWESSPWEGLSPKHSRKLQLGDVPWDGLIGSPSKTKEEALAGVAQWAERRPVD</sequence>
<feature type="compositionally biased region" description="Gly residues" evidence="1">
    <location>
        <begin position="123"/>
        <end position="135"/>
    </location>
</feature>
<accession>A0A7J7QSX4</accession>
<protein>
    <submittedName>
        <fullName evidence="2">Uncharacterized protein</fullName>
    </submittedName>
</protein>
<dbReference type="AlphaFoldDB" id="A0A7J7QSX4"/>
<reference evidence="2 3" key="1">
    <citation type="journal article" date="2020" name="Nature">
        <title>Six reference-quality genomes reveal evolution of bat adaptations.</title>
        <authorList>
            <person name="Jebb D."/>
            <person name="Huang Z."/>
            <person name="Pippel M."/>
            <person name="Hughes G.M."/>
            <person name="Lavrichenko K."/>
            <person name="Devanna P."/>
            <person name="Winkler S."/>
            <person name="Jermiin L.S."/>
            <person name="Skirmuntt E.C."/>
            <person name="Katzourakis A."/>
            <person name="Burkitt-Gray L."/>
            <person name="Ray D.A."/>
            <person name="Sullivan K.A.M."/>
            <person name="Roscito J.G."/>
            <person name="Kirilenko B.M."/>
            <person name="Davalos L.M."/>
            <person name="Corthals A.P."/>
            <person name="Power M.L."/>
            <person name="Jones G."/>
            <person name="Ransome R.D."/>
            <person name="Dechmann D.K.N."/>
            <person name="Locatelli A.G."/>
            <person name="Puechmaille S.J."/>
            <person name="Fedrigo O."/>
            <person name="Jarvis E.D."/>
            <person name="Hiller M."/>
            <person name="Vernes S.C."/>
            <person name="Myers E.W."/>
            <person name="Teeling E.C."/>
        </authorList>
    </citation>
    <scope>NUCLEOTIDE SEQUENCE [LARGE SCALE GENOMIC DNA]</scope>
    <source>
        <strain evidence="2">MPipKuh1</strain>
        <tissue evidence="2">Flight muscle</tissue>
    </source>
</reference>
<proteinExistence type="predicted"/>
<evidence type="ECO:0000313" key="2">
    <source>
        <dbReference type="EMBL" id="KAF6266835.1"/>
    </source>
</evidence>